<evidence type="ECO:0000256" key="1">
    <source>
        <dbReference type="SAM" id="MobiDB-lite"/>
    </source>
</evidence>
<organism evidence="2 3">
    <name type="scientific">Lupinus angustifolius</name>
    <name type="common">Narrow-leaved blue lupine</name>
    <dbReference type="NCBI Taxonomy" id="3871"/>
    <lineage>
        <taxon>Eukaryota</taxon>
        <taxon>Viridiplantae</taxon>
        <taxon>Streptophyta</taxon>
        <taxon>Embryophyta</taxon>
        <taxon>Tracheophyta</taxon>
        <taxon>Spermatophyta</taxon>
        <taxon>Magnoliopsida</taxon>
        <taxon>eudicotyledons</taxon>
        <taxon>Gunneridae</taxon>
        <taxon>Pentapetalae</taxon>
        <taxon>rosids</taxon>
        <taxon>fabids</taxon>
        <taxon>Fabales</taxon>
        <taxon>Fabaceae</taxon>
        <taxon>Papilionoideae</taxon>
        <taxon>50 kb inversion clade</taxon>
        <taxon>genistoids sensu lato</taxon>
        <taxon>core genistoids</taxon>
        <taxon>Genisteae</taxon>
        <taxon>Lupinus</taxon>
    </lineage>
</organism>
<accession>A0A394DJY7</accession>
<comment type="caution">
    <text evidence="2">The sequence shown here is derived from an EMBL/GenBank/DDBJ whole genome shotgun (WGS) entry which is preliminary data.</text>
</comment>
<feature type="compositionally biased region" description="Polar residues" evidence="1">
    <location>
        <begin position="1"/>
        <end position="10"/>
    </location>
</feature>
<evidence type="ECO:0000313" key="2">
    <source>
        <dbReference type="EMBL" id="OIW20567.1"/>
    </source>
</evidence>
<dbReference type="AlphaFoldDB" id="A0A394DJY7"/>
<name>A0A394DJY7_LUPAN</name>
<protein>
    <submittedName>
        <fullName evidence="2">Uncharacterized protein</fullName>
    </submittedName>
</protein>
<keyword evidence="3" id="KW-1185">Reference proteome</keyword>
<feature type="region of interest" description="Disordered" evidence="1">
    <location>
        <begin position="1"/>
        <end position="63"/>
    </location>
</feature>
<sequence length="63" mass="7484">MEIIQHQNLMFSHHSIEEESTKPEKYPTIQSQTARNNTSKFYKQTESQKNNQPNEHAETYNNC</sequence>
<evidence type="ECO:0000313" key="3">
    <source>
        <dbReference type="Proteomes" id="UP000188354"/>
    </source>
</evidence>
<gene>
    <name evidence="2" type="ORF">TanjilG_15372</name>
</gene>
<dbReference type="Proteomes" id="UP000188354">
    <property type="component" value="Unassembled WGS sequence"/>
</dbReference>
<dbReference type="Gramene" id="OIW20567">
    <property type="protein sequence ID" value="OIW20567"/>
    <property type="gene ID" value="TanjilG_15372"/>
</dbReference>
<feature type="compositionally biased region" description="Polar residues" evidence="1">
    <location>
        <begin position="28"/>
        <end position="63"/>
    </location>
</feature>
<feature type="compositionally biased region" description="Basic and acidic residues" evidence="1">
    <location>
        <begin position="14"/>
        <end position="25"/>
    </location>
</feature>
<proteinExistence type="predicted"/>
<reference evidence="2 3" key="1">
    <citation type="journal article" date="2017" name="Plant Biotechnol. J.">
        <title>A comprehensive draft genome sequence for lupin (Lupinus angustifolius), an emerging health food: insights into plant-microbe interactions and legume evolution.</title>
        <authorList>
            <person name="Hane J.K."/>
            <person name="Ming Y."/>
            <person name="Kamphuis L.G."/>
            <person name="Nelson M.N."/>
            <person name="Garg G."/>
            <person name="Atkins C.A."/>
            <person name="Bayer P.E."/>
            <person name="Bravo A."/>
            <person name="Bringans S."/>
            <person name="Cannon S."/>
            <person name="Edwards D."/>
            <person name="Foley R."/>
            <person name="Gao L.L."/>
            <person name="Harrison M.J."/>
            <person name="Huang W."/>
            <person name="Hurgobin B."/>
            <person name="Li S."/>
            <person name="Liu C.W."/>
            <person name="McGrath A."/>
            <person name="Morahan G."/>
            <person name="Murray J."/>
            <person name="Weller J."/>
            <person name="Jian J."/>
            <person name="Singh K.B."/>
        </authorList>
    </citation>
    <scope>NUCLEOTIDE SEQUENCE [LARGE SCALE GENOMIC DNA]</scope>
    <source>
        <strain evidence="3">cv. Tanjil</strain>
        <tissue evidence="2">Whole plant</tissue>
    </source>
</reference>
<dbReference type="EMBL" id="MLAU01011355">
    <property type="protein sequence ID" value="OIW20567.1"/>
    <property type="molecule type" value="Genomic_DNA"/>
</dbReference>